<accession>A0A183C1F0</accession>
<dbReference type="WBParaSite" id="GPLIN_000669300">
    <property type="protein sequence ID" value="GPLIN_000669300"/>
    <property type="gene ID" value="GPLIN_000669300"/>
</dbReference>
<dbReference type="Pfam" id="PF03328">
    <property type="entry name" value="HpcH_HpaI"/>
    <property type="match status" value="1"/>
</dbReference>
<keyword evidence="1" id="KW-0479">Metal-binding</keyword>
<dbReference type="GO" id="GO:0003824">
    <property type="term" value="F:catalytic activity"/>
    <property type="evidence" value="ECO:0007669"/>
    <property type="project" value="InterPro"/>
</dbReference>
<dbReference type="InterPro" id="IPR040442">
    <property type="entry name" value="Pyrv_kinase-like_dom_sf"/>
</dbReference>
<evidence type="ECO:0000313" key="3">
    <source>
        <dbReference type="Proteomes" id="UP000050741"/>
    </source>
</evidence>
<proteinExistence type="predicted"/>
<sequence length="269" mass="30319">MHVNEYEKRMLALLEIGKVKHQIVAIKAEFEAEGTRVDELLRLLEITRRAGLKVAIKIGGCEAIRDLIECRVYGADHIIAPMVESPYALSKFIAAKDKYYPRAEQDDTRFLFNVETHGTFEKLDEMAEIARQGRVGMVFGRVDFAGSMGRTRDFVNTPEMREYVARTARIARENNLELVVGGGVSPASIPLLTSLRRDRLDRFETRKVVFDSCVLGDADLAAAGMELAIEFELLWLKNKRDYYKTIAAEDEARIAMMEARQQGAIKAAA</sequence>
<reference evidence="3" key="1">
    <citation type="submission" date="2013-12" db="EMBL/GenBank/DDBJ databases">
        <authorList>
            <person name="Aslett M."/>
        </authorList>
    </citation>
    <scope>NUCLEOTIDE SEQUENCE [LARGE SCALE GENOMIC DNA]</scope>
    <source>
        <strain evidence="3">Lindley</strain>
    </source>
</reference>
<evidence type="ECO:0000259" key="2">
    <source>
        <dbReference type="Pfam" id="PF03328"/>
    </source>
</evidence>
<dbReference type="InterPro" id="IPR015813">
    <property type="entry name" value="Pyrv/PenolPyrv_kinase-like_dom"/>
</dbReference>
<reference evidence="3" key="2">
    <citation type="submission" date="2014-05" db="EMBL/GenBank/DDBJ databases">
        <title>The genome and life-stage specific transcriptomes of Globodera pallida elucidate key aspects of plant parasitism by a cyst nematode.</title>
        <authorList>
            <person name="Cotton J.A."/>
            <person name="Lilley C.J."/>
            <person name="Jones L.M."/>
            <person name="Kikuchi T."/>
            <person name="Reid A.J."/>
            <person name="Thorpe P."/>
            <person name="Tsai I.J."/>
            <person name="Beasley H."/>
            <person name="Blok V."/>
            <person name="Cock P.J.A."/>
            <person name="Van den Akker S.E."/>
            <person name="Holroyd N."/>
            <person name="Hunt M."/>
            <person name="Mantelin S."/>
            <person name="Naghra H."/>
            <person name="Pain A."/>
            <person name="Palomares-Rius J.E."/>
            <person name="Zarowiecki M."/>
            <person name="Berriman M."/>
            <person name="Jones J.T."/>
            <person name="Urwin P.E."/>
        </authorList>
    </citation>
    <scope>NUCLEOTIDE SEQUENCE [LARGE SCALE GENOMIC DNA]</scope>
    <source>
        <strain evidence="3">Lindley</strain>
    </source>
</reference>
<feature type="domain" description="HpcH/HpaI aldolase/citrate lyase" evidence="2">
    <location>
        <begin position="36"/>
        <end position="173"/>
    </location>
</feature>
<keyword evidence="3" id="KW-1185">Reference proteome</keyword>
<protein>
    <submittedName>
        <fullName evidence="4">HpcH_HpaI domain-containing protein</fullName>
    </submittedName>
</protein>
<dbReference type="InterPro" id="IPR005000">
    <property type="entry name" value="Aldolase/citrate-lyase_domain"/>
</dbReference>
<evidence type="ECO:0000256" key="1">
    <source>
        <dbReference type="ARBA" id="ARBA00022723"/>
    </source>
</evidence>
<dbReference type="GO" id="GO:0046872">
    <property type="term" value="F:metal ion binding"/>
    <property type="evidence" value="ECO:0007669"/>
    <property type="project" value="UniProtKB-KW"/>
</dbReference>
<dbReference type="Gene3D" id="3.20.20.60">
    <property type="entry name" value="Phosphoenolpyruvate-binding domains"/>
    <property type="match status" value="1"/>
</dbReference>
<name>A0A183C1F0_GLOPA</name>
<organism evidence="3 4">
    <name type="scientific">Globodera pallida</name>
    <name type="common">Potato cyst nematode worm</name>
    <name type="synonym">Heterodera pallida</name>
    <dbReference type="NCBI Taxonomy" id="36090"/>
    <lineage>
        <taxon>Eukaryota</taxon>
        <taxon>Metazoa</taxon>
        <taxon>Ecdysozoa</taxon>
        <taxon>Nematoda</taxon>
        <taxon>Chromadorea</taxon>
        <taxon>Rhabditida</taxon>
        <taxon>Tylenchina</taxon>
        <taxon>Tylenchomorpha</taxon>
        <taxon>Tylenchoidea</taxon>
        <taxon>Heteroderidae</taxon>
        <taxon>Heteroderinae</taxon>
        <taxon>Globodera</taxon>
    </lineage>
</organism>
<dbReference type="AlphaFoldDB" id="A0A183C1F0"/>
<dbReference type="Proteomes" id="UP000050741">
    <property type="component" value="Unassembled WGS sequence"/>
</dbReference>
<reference evidence="4" key="3">
    <citation type="submission" date="2016-06" db="UniProtKB">
        <authorList>
            <consortium name="WormBaseParasite"/>
        </authorList>
    </citation>
    <scope>IDENTIFICATION</scope>
</reference>
<dbReference type="SUPFAM" id="SSF51621">
    <property type="entry name" value="Phosphoenolpyruvate/pyruvate domain"/>
    <property type="match status" value="1"/>
</dbReference>
<evidence type="ECO:0000313" key="4">
    <source>
        <dbReference type="WBParaSite" id="GPLIN_000669300"/>
    </source>
</evidence>